<dbReference type="RefSeq" id="XP_001319635.1">
    <property type="nucleotide sequence ID" value="XM_001319600.1"/>
</dbReference>
<dbReference type="AlphaFoldDB" id="A2EIS8"/>
<proteinExistence type="predicted"/>
<dbReference type="EMBL" id="DS113400">
    <property type="protein sequence ID" value="EAY07412.1"/>
    <property type="molecule type" value="Genomic_DNA"/>
</dbReference>
<evidence type="ECO:0000313" key="2">
    <source>
        <dbReference type="Proteomes" id="UP000001542"/>
    </source>
</evidence>
<dbReference type="KEGG" id="tva:4765300"/>
<dbReference type="Proteomes" id="UP000001542">
    <property type="component" value="Unassembled WGS sequence"/>
</dbReference>
<evidence type="ECO:0000313" key="1">
    <source>
        <dbReference type="EMBL" id="EAY07412.1"/>
    </source>
</evidence>
<dbReference type="InParanoid" id="A2EIS8"/>
<organism evidence="1 2">
    <name type="scientific">Trichomonas vaginalis (strain ATCC PRA-98 / G3)</name>
    <dbReference type="NCBI Taxonomy" id="412133"/>
    <lineage>
        <taxon>Eukaryota</taxon>
        <taxon>Metamonada</taxon>
        <taxon>Parabasalia</taxon>
        <taxon>Trichomonadida</taxon>
        <taxon>Trichomonadidae</taxon>
        <taxon>Trichomonas</taxon>
    </lineage>
</organism>
<gene>
    <name evidence="1" type="ORF">TVAG_419540</name>
</gene>
<keyword evidence="2" id="KW-1185">Reference proteome</keyword>
<reference evidence="1" key="1">
    <citation type="submission" date="2006-10" db="EMBL/GenBank/DDBJ databases">
        <authorList>
            <person name="Amadeo P."/>
            <person name="Zhao Q."/>
            <person name="Wortman J."/>
            <person name="Fraser-Liggett C."/>
            <person name="Carlton J."/>
        </authorList>
    </citation>
    <scope>NUCLEOTIDE SEQUENCE</scope>
    <source>
        <strain evidence="1">G3</strain>
    </source>
</reference>
<dbReference type="VEuPathDB" id="TrichDB:TVAG_419540"/>
<accession>A2EIS8</accession>
<dbReference type="VEuPathDB" id="TrichDB:TVAGG3_0913770"/>
<reference evidence="1" key="2">
    <citation type="journal article" date="2007" name="Science">
        <title>Draft genome sequence of the sexually transmitted pathogen Trichomonas vaginalis.</title>
        <authorList>
            <person name="Carlton J.M."/>
            <person name="Hirt R.P."/>
            <person name="Silva J.C."/>
            <person name="Delcher A.L."/>
            <person name="Schatz M."/>
            <person name="Zhao Q."/>
            <person name="Wortman J.R."/>
            <person name="Bidwell S.L."/>
            <person name="Alsmark U.C.M."/>
            <person name="Besteiro S."/>
            <person name="Sicheritz-Ponten T."/>
            <person name="Noel C.J."/>
            <person name="Dacks J.B."/>
            <person name="Foster P.G."/>
            <person name="Simillion C."/>
            <person name="Van de Peer Y."/>
            <person name="Miranda-Saavedra D."/>
            <person name="Barton G.J."/>
            <person name="Westrop G.D."/>
            <person name="Mueller S."/>
            <person name="Dessi D."/>
            <person name="Fiori P.L."/>
            <person name="Ren Q."/>
            <person name="Paulsen I."/>
            <person name="Zhang H."/>
            <person name="Bastida-Corcuera F.D."/>
            <person name="Simoes-Barbosa A."/>
            <person name="Brown M.T."/>
            <person name="Hayes R.D."/>
            <person name="Mukherjee M."/>
            <person name="Okumura C.Y."/>
            <person name="Schneider R."/>
            <person name="Smith A.J."/>
            <person name="Vanacova S."/>
            <person name="Villalvazo M."/>
            <person name="Haas B.J."/>
            <person name="Pertea M."/>
            <person name="Feldblyum T.V."/>
            <person name="Utterback T.R."/>
            <person name="Shu C.L."/>
            <person name="Osoegawa K."/>
            <person name="de Jong P.J."/>
            <person name="Hrdy I."/>
            <person name="Horvathova L."/>
            <person name="Zubacova Z."/>
            <person name="Dolezal P."/>
            <person name="Malik S.B."/>
            <person name="Logsdon J.M. Jr."/>
            <person name="Henze K."/>
            <person name="Gupta A."/>
            <person name="Wang C.C."/>
            <person name="Dunne R.L."/>
            <person name="Upcroft J.A."/>
            <person name="Upcroft P."/>
            <person name="White O."/>
            <person name="Salzberg S.L."/>
            <person name="Tang P."/>
            <person name="Chiu C.-H."/>
            <person name="Lee Y.-S."/>
            <person name="Embley T.M."/>
            <person name="Coombs G.H."/>
            <person name="Mottram J.C."/>
            <person name="Tachezy J."/>
            <person name="Fraser-Liggett C.M."/>
            <person name="Johnson P.J."/>
        </authorList>
    </citation>
    <scope>NUCLEOTIDE SEQUENCE [LARGE SCALE GENOMIC DNA]</scope>
    <source>
        <strain evidence="1">G3</strain>
    </source>
</reference>
<sequence>MKQIKIVSNDTTGTMEQISENSAKKSSESYYYSEIEVLELPPEFFVGLYQSIKDSVSVATKLSVQSFITQEKDKFHSVTEMLTKGFNDVLSDATLSCVKKSTEEVGHNIFGFSKQTNNFENVKDALSKGFAEVLSDATRSCVANSIPI</sequence>
<name>A2EIS8_TRIV3</name>
<protein>
    <submittedName>
        <fullName evidence="1">Uncharacterized protein</fullName>
    </submittedName>
</protein>